<dbReference type="InterPro" id="IPR013087">
    <property type="entry name" value="Znf_C2H2_type"/>
</dbReference>
<evidence type="ECO:0000313" key="5">
    <source>
        <dbReference type="Proteomes" id="UP000027120"/>
    </source>
</evidence>
<evidence type="ECO:0000259" key="3">
    <source>
        <dbReference type="SMART" id="SM00451"/>
    </source>
</evidence>
<feature type="region of interest" description="Disordered" evidence="1">
    <location>
        <begin position="36"/>
        <end position="109"/>
    </location>
</feature>
<dbReference type="Pfam" id="PF12874">
    <property type="entry name" value="zf-met"/>
    <property type="match status" value="3"/>
</dbReference>
<reference evidence="4 5" key="1">
    <citation type="submission" date="2014-04" db="EMBL/GenBank/DDBJ databases">
        <authorList>
            <consortium name="International Citrus Genome Consortium"/>
            <person name="Gmitter F."/>
            <person name="Chen C."/>
            <person name="Farmerie W."/>
            <person name="Harkins T."/>
            <person name="Desany B."/>
            <person name="Mohiuddin M."/>
            <person name="Kodira C."/>
            <person name="Borodovsky M."/>
            <person name="Lomsadze A."/>
            <person name="Burns P."/>
            <person name="Jenkins J."/>
            <person name="Prochnik S."/>
            <person name="Shu S."/>
            <person name="Chapman J."/>
            <person name="Pitluck S."/>
            <person name="Schmutz J."/>
            <person name="Rokhsar D."/>
        </authorList>
    </citation>
    <scope>NUCLEOTIDE SEQUENCE</scope>
</reference>
<organism evidence="4 5">
    <name type="scientific">Citrus sinensis</name>
    <name type="common">Sweet orange</name>
    <name type="synonym">Citrus aurantium var. sinensis</name>
    <dbReference type="NCBI Taxonomy" id="2711"/>
    <lineage>
        <taxon>Eukaryota</taxon>
        <taxon>Viridiplantae</taxon>
        <taxon>Streptophyta</taxon>
        <taxon>Embryophyta</taxon>
        <taxon>Tracheophyta</taxon>
        <taxon>Spermatophyta</taxon>
        <taxon>Magnoliopsida</taxon>
        <taxon>eudicotyledons</taxon>
        <taxon>Gunneridae</taxon>
        <taxon>Pentapetalae</taxon>
        <taxon>rosids</taxon>
        <taxon>malvids</taxon>
        <taxon>Sapindales</taxon>
        <taxon>Rutaceae</taxon>
        <taxon>Aurantioideae</taxon>
        <taxon>Citrus</taxon>
    </lineage>
</organism>
<dbReference type="AlphaFoldDB" id="A0A067ETK4"/>
<feature type="domain" description="C2H2-type" evidence="2">
    <location>
        <begin position="212"/>
        <end position="236"/>
    </location>
</feature>
<dbReference type="SMART" id="SM00451">
    <property type="entry name" value="ZnF_U1"/>
    <property type="match status" value="3"/>
</dbReference>
<feature type="domain" description="C2H2-type" evidence="2">
    <location>
        <begin position="120"/>
        <end position="144"/>
    </location>
</feature>
<evidence type="ECO:0000256" key="1">
    <source>
        <dbReference type="SAM" id="MobiDB-lite"/>
    </source>
</evidence>
<keyword evidence="5" id="KW-1185">Reference proteome</keyword>
<dbReference type="PANTHER" id="PTHR47487">
    <property type="entry name" value="OS06G0651300 PROTEIN-RELATED"/>
    <property type="match status" value="1"/>
</dbReference>
<dbReference type="SUPFAM" id="SSF57667">
    <property type="entry name" value="beta-beta-alpha zinc fingers"/>
    <property type="match status" value="3"/>
</dbReference>
<dbReference type="SMART" id="SM00355">
    <property type="entry name" value="ZnF_C2H2"/>
    <property type="match status" value="3"/>
</dbReference>
<protein>
    <recommendedName>
        <fullName evidence="6">C2H2-type domain-containing protein</fullName>
    </recommendedName>
</protein>
<dbReference type="InterPro" id="IPR036236">
    <property type="entry name" value="Znf_C2H2_sf"/>
</dbReference>
<feature type="compositionally biased region" description="Basic and acidic residues" evidence="1">
    <location>
        <begin position="36"/>
        <end position="48"/>
    </location>
</feature>
<sequence length="259" mass="29006">MTEREIDAESRGRMITAELAILRELAFRRKVFLLRSQHDDGLEKKEKGLAPLQERPTPQSSLCMSPSQIPGPSPPSSSSPRLSGMKRPTPTSTADAECSSPELPESLDSHPEHAIQADSNFCSICHVPCSSAFNYNQHLKGRKHKAKLQELKLDGNSLVKMSLVKVGEKQTWCRLCNIGFSSEELFRLHLNAKKHKALQRAKCTLKGGGEQKWCKLCDVWCPNGDAFKMHLDGKNHILRLYEIEKNRRAENLGSYSGKA</sequence>
<dbReference type="EMBL" id="KK784994">
    <property type="protein sequence ID" value="KDO54557.1"/>
    <property type="molecule type" value="Genomic_DNA"/>
</dbReference>
<dbReference type="Proteomes" id="UP000027120">
    <property type="component" value="Unassembled WGS sequence"/>
</dbReference>
<dbReference type="GO" id="GO:0003676">
    <property type="term" value="F:nucleic acid binding"/>
    <property type="evidence" value="ECO:0007669"/>
    <property type="project" value="InterPro"/>
</dbReference>
<dbReference type="GO" id="GO:0008270">
    <property type="term" value="F:zinc ion binding"/>
    <property type="evidence" value="ECO:0007669"/>
    <property type="project" value="InterPro"/>
</dbReference>
<feature type="domain" description="U1-type" evidence="3">
    <location>
        <begin position="209"/>
        <end position="243"/>
    </location>
</feature>
<dbReference type="Gene3D" id="3.30.160.60">
    <property type="entry name" value="Classic Zinc Finger"/>
    <property type="match status" value="3"/>
</dbReference>
<dbReference type="InterPro" id="IPR003604">
    <property type="entry name" value="Matrin/U1-like-C_Znf_C2H2"/>
</dbReference>
<proteinExistence type="predicted"/>
<feature type="domain" description="C2H2-type" evidence="2">
    <location>
        <begin position="171"/>
        <end position="195"/>
    </location>
</feature>
<gene>
    <name evidence="4" type="ORF">CISIN_1g047603mg</name>
</gene>
<feature type="domain" description="U1-type" evidence="3">
    <location>
        <begin position="168"/>
        <end position="201"/>
    </location>
</feature>
<evidence type="ECO:0000313" key="4">
    <source>
        <dbReference type="EMBL" id="KDO54557.1"/>
    </source>
</evidence>
<evidence type="ECO:0008006" key="6">
    <source>
        <dbReference type="Google" id="ProtNLM"/>
    </source>
</evidence>
<feature type="domain" description="U1-type" evidence="3">
    <location>
        <begin position="117"/>
        <end position="151"/>
    </location>
</feature>
<accession>A0A067ETK4</accession>
<dbReference type="PANTHER" id="PTHR47487:SF8">
    <property type="entry name" value="OS08G0270900 PROTEIN"/>
    <property type="match status" value="1"/>
</dbReference>
<evidence type="ECO:0000259" key="2">
    <source>
        <dbReference type="SMART" id="SM00355"/>
    </source>
</evidence>
<name>A0A067ETK4_CITSI</name>